<sequence length="243" mass="29283">MNKFVETIRLHRNDEIEAYKDRGYLFGKNRNRYEFVRKIRIDNEEEYFNFQVRVDFKEVRFYLLGNEDSTVEIMGYLYFSIYEIYRMLKIISLVEGVDFVVDILNSYLKSTTYLEFQYDDERYKFKMPNITDVNGEIELSDATLSITYKELYLLISLIQEKSNYLFSKSEDGELYQDGIVRLMIALLKQNEDNDILKNIGWNYNLSEDKFILNKEYVSSKNERESKRYYLTKLELSNILQIES</sequence>
<proteinExistence type="predicted"/>
<organism evidence="1 2">
    <name type="scientific">Fusibacter bizertensis</name>
    <dbReference type="NCBI Taxonomy" id="1488331"/>
    <lineage>
        <taxon>Bacteria</taxon>
        <taxon>Bacillati</taxon>
        <taxon>Bacillota</taxon>
        <taxon>Clostridia</taxon>
        <taxon>Eubacteriales</taxon>
        <taxon>Eubacteriales Family XII. Incertae Sedis</taxon>
        <taxon>Fusibacter</taxon>
    </lineage>
</organism>
<dbReference type="Proteomes" id="UP001158045">
    <property type="component" value="Unassembled WGS sequence"/>
</dbReference>
<evidence type="ECO:0000313" key="2">
    <source>
        <dbReference type="Proteomes" id="UP001158045"/>
    </source>
</evidence>
<keyword evidence="2" id="KW-1185">Reference proteome</keyword>
<reference evidence="1 2" key="1">
    <citation type="submission" date="2023-04" db="EMBL/GenBank/DDBJ databases">
        <title>Fusibacter bizertensis strain WBS, isolated from littoral bottom sediments of the Arctic seas - biochemical and genomic analysis.</title>
        <authorList>
            <person name="Brioukhanov A.L."/>
        </authorList>
    </citation>
    <scope>NUCLEOTIDE SEQUENCE [LARGE SCALE GENOMIC DNA]</scope>
    <source>
        <strain evidence="1 2">WBS</strain>
    </source>
</reference>
<comment type="caution">
    <text evidence="1">The sequence shown here is derived from an EMBL/GenBank/DDBJ whole genome shotgun (WGS) entry which is preliminary data.</text>
</comment>
<name>A0ABT6NAI0_9FIRM</name>
<dbReference type="EMBL" id="JARYZI010000002">
    <property type="protein sequence ID" value="MDH8677417.1"/>
    <property type="molecule type" value="Genomic_DNA"/>
</dbReference>
<gene>
    <name evidence="1" type="ORF">QE109_04620</name>
</gene>
<protein>
    <submittedName>
        <fullName evidence="1">Uncharacterized protein</fullName>
    </submittedName>
</protein>
<dbReference type="RefSeq" id="WP_281093231.1">
    <property type="nucleotide sequence ID" value="NZ_JARYZI010000002.1"/>
</dbReference>
<accession>A0ABT6NAI0</accession>
<evidence type="ECO:0000313" key="1">
    <source>
        <dbReference type="EMBL" id="MDH8677417.1"/>
    </source>
</evidence>